<evidence type="ECO:0000259" key="2">
    <source>
        <dbReference type="SMART" id="SM00225"/>
    </source>
</evidence>
<evidence type="ECO:0000256" key="1">
    <source>
        <dbReference type="SAM" id="MobiDB-lite"/>
    </source>
</evidence>
<dbReference type="AlphaFoldDB" id="A0A2R6S730"/>
<accession>A0A2R6S730</accession>
<proteinExistence type="predicted"/>
<gene>
    <name evidence="3" type="ORF">PHLCEN_2v94</name>
</gene>
<evidence type="ECO:0000313" key="3">
    <source>
        <dbReference type="EMBL" id="PSS38063.1"/>
    </source>
</evidence>
<dbReference type="InterPro" id="IPR011333">
    <property type="entry name" value="SKP1/BTB/POZ_sf"/>
</dbReference>
<evidence type="ECO:0000313" key="4">
    <source>
        <dbReference type="Proteomes" id="UP000186601"/>
    </source>
</evidence>
<dbReference type="Pfam" id="PF00651">
    <property type="entry name" value="BTB"/>
    <property type="match status" value="1"/>
</dbReference>
<feature type="region of interest" description="Disordered" evidence="1">
    <location>
        <begin position="1"/>
        <end position="31"/>
    </location>
</feature>
<organism evidence="3 4">
    <name type="scientific">Hermanssonia centrifuga</name>
    <dbReference type="NCBI Taxonomy" id="98765"/>
    <lineage>
        <taxon>Eukaryota</taxon>
        <taxon>Fungi</taxon>
        <taxon>Dikarya</taxon>
        <taxon>Basidiomycota</taxon>
        <taxon>Agaricomycotina</taxon>
        <taxon>Agaricomycetes</taxon>
        <taxon>Polyporales</taxon>
        <taxon>Meruliaceae</taxon>
        <taxon>Hermanssonia</taxon>
    </lineage>
</organism>
<comment type="caution">
    <text evidence="3">The sequence shown here is derived from an EMBL/GenBank/DDBJ whole genome shotgun (WGS) entry which is preliminary data.</text>
</comment>
<dbReference type="EMBL" id="MLYV02000008">
    <property type="protein sequence ID" value="PSS38063.1"/>
    <property type="molecule type" value="Genomic_DNA"/>
</dbReference>
<dbReference type="SMART" id="SM00225">
    <property type="entry name" value="BTB"/>
    <property type="match status" value="1"/>
</dbReference>
<dbReference type="Proteomes" id="UP000186601">
    <property type="component" value="Unassembled WGS sequence"/>
</dbReference>
<sequence>MDSYVRDPRLTKRLRSQTDGSNQDSCHTVENEFHPNTSAKTYIEPVKDAPPPFDKRPGEAVFRSSDGVIFRVRRAILIESSAFFSHLLTPSLIPTKRKECDTSEFVDGIEVISLQEHSHTLDHLLRFCYPIEDPEIKNPLELGDVLDAARKYEMTFVVKQARKQFAVFAEREPLRMYMMACRRGWVDFPIVAAKASLACSSQCEQLHEIENVPAGQFVTSSEFNRLQSYHRRCGAAASSLISPITSTSPTTNATGNTVQASSHLALPWLAQKNWVWFTCQHYPGTLEKVQIQNGEVLMASGWWINYLRKTQDKLKRRPRGATILDTRPFSGFALSGIDHCSTCKRYVIEDLTKFGILFAEQVEKAIDEVRCSVSYP</sequence>
<reference evidence="3 4" key="1">
    <citation type="submission" date="2018-02" db="EMBL/GenBank/DDBJ databases">
        <title>Genome sequence of the basidiomycete white-rot fungus Phlebia centrifuga.</title>
        <authorList>
            <person name="Granchi Z."/>
            <person name="Peng M."/>
            <person name="de Vries R.P."/>
            <person name="Hilden K."/>
            <person name="Makela M.R."/>
            <person name="Grigoriev I."/>
            <person name="Riley R."/>
        </authorList>
    </citation>
    <scope>NUCLEOTIDE SEQUENCE [LARGE SCALE GENOMIC DNA]</scope>
    <source>
        <strain evidence="3 4">FBCC195</strain>
    </source>
</reference>
<dbReference type="STRING" id="98765.A0A2R6S730"/>
<dbReference type="SUPFAM" id="SSF54695">
    <property type="entry name" value="POZ domain"/>
    <property type="match status" value="1"/>
</dbReference>
<feature type="domain" description="BTB" evidence="2">
    <location>
        <begin position="59"/>
        <end position="169"/>
    </location>
</feature>
<feature type="compositionally biased region" description="Polar residues" evidence="1">
    <location>
        <begin position="17"/>
        <end position="26"/>
    </location>
</feature>
<dbReference type="Gene3D" id="3.30.710.10">
    <property type="entry name" value="Potassium Channel Kv1.1, Chain A"/>
    <property type="match status" value="1"/>
</dbReference>
<protein>
    <recommendedName>
        <fullName evidence="2">BTB domain-containing protein</fullName>
    </recommendedName>
</protein>
<feature type="compositionally biased region" description="Basic and acidic residues" evidence="1">
    <location>
        <begin position="1"/>
        <end position="10"/>
    </location>
</feature>
<dbReference type="OrthoDB" id="3357985at2759"/>
<dbReference type="CDD" id="cd18186">
    <property type="entry name" value="BTB_POZ_ZBTB_KLHL-like"/>
    <property type="match status" value="1"/>
</dbReference>
<keyword evidence="4" id="KW-1185">Reference proteome</keyword>
<name>A0A2R6S730_9APHY</name>
<dbReference type="InterPro" id="IPR000210">
    <property type="entry name" value="BTB/POZ_dom"/>
</dbReference>